<keyword evidence="2" id="KW-1185">Reference proteome</keyword>
<name>A0AAW3TTW4_9SPHN</name>
<reference evidence="1 2" key="1">
    <citation type="submission" date="2020-08" db="EMBL/GenBank/DDBJ databases">
        <title>Genomic Encyclopedia of Type Strains, Phase IV (KMG-IV): sequencing the most valuable type-strain genomes for metagenomic binning, comparative biology and taxonomic classification.</title>
        <authorList>
            <person name="Goeker M."/>
        </authorList>
    </citation>
    <scope>NUCLEOTIDE SEQUENCE [LARGE SCALE GENOMIC DNA]</scope>
    <source>
        <strain evidence="1 2">DSM 15581</strain>
    </source>
</reference>
<dbReference type="Proteomes" id="UP000528945">
    <property type="component" value="Unassembled WGS sequence"/>
</dbReference>
<dbReference type="RefSeq" id="WP_147035276.1">
    <property type="nucleotide sequence ID" value="NZ_JACIDB010000004.1"/>
</dbReference>
<accession>A0AAW3TTW4</accession>
<evidence type="ECO:0000313" key="1">
    <source>
        <dbReference type="EMBL" id="MBB3876126.1"/>
    </source>
</evidence>
<gene>
    <name evidence="1" type="ORF">GGR47_002372</name>
</gene>
<protein>
    <submittedName>
        <fullName evidence="1">Uncharacterized protein</fullName>
    </submittedName>
</protein>
<proteinExistence type="predicted"/>
<sequence length="99" mass="10867">MKHDANLQRIATERAIEGSVKSLSVTRQIGLIQRIVEAKDFANFDQDALDKLDNVLCELMRQSISDDHAEDNALHGAEVSALSGPYGMATRIYHTAGGR</sequence>
<evidence type="ECO:0000313" key="2">
    <source>
        <dbReference type="Proteomes" id="UP000528945"/>
    </source>
</evidence>
<dbReference type="EMBL" id="JACIDB010000004">
    <property type="protein sequence ID" value="MBB3876126.1"/>
    <property type="molecule type" value="Genomic_DNA"/>
</dbReference>
<dbReference type="AlphaFoldDB" id="A0AAW3TTW4"/>
<comment type="caution">
    <text evidence="1">The sequence shown here is derived from an EMBL/GenBank/DDBJ whole genome shotgun (WGS) entry which is preliminary data.</text>
</comment>
<organism evidence="1 2">
    <name type="scientific">Sphingomonas aquatilis</name>
    <dbReference type="NCBI Taxonomy" id="93063"/>
    <lineage>
        <taxon>Bacteria</taxon>
        <taxon>Pseudomonadati</taxon>
        <taxon>Pseudomonadota</taxon>
        <taxon>Alphaproteobacteria</taxon>
        <taxon>Sphingomonadales</taxon>
        <taxon>Sphingomonadaceae</taxon>
        <taxon>Sphingomonas</taxon>
    </lineage>
</organism>